<feature type="region of interest" description="Disordered" evidence="1">
    <location>
        <begin position="24"/>
        <end position="67"/>
    </location>
</feature>
<dbReference type="InterPro" id="IPR040922">
    <property type="entry name" value="Ribosomal_mL59_dom"/>
</dbReference>
<dbReference type="GO" id="GO:0003735">
    <property type="term" value="F:structural constituent of ribosome"/>
    <property type="evidence" value="ECO:0007669"/>
    <property type="project" value="InterPro"/>
</dbReference>
<protein>
    <recommendedName>
        <fullName evidence="2">Large ribosomal subunit protein mL59 domain-containing protein</fullName>
    </recommendedName>
</protein>
<feature type="domain" description="Large ribosomal subunit protein mL59" evidence="2">
    <location>
        <begin position="16"/>
        <end position="165"/>
    </location>
</feature>
<dbReference type="EMBL" id="MCFI01000001">
    <property type="protein sequence ID" value="ORY87589.1"/>
    <property type="molecule type" value="Genomic_DNA"/>
</dbReference>
<dbReference type="RefSeq" id="XP_040728084.1">
    <property type="nucleotide sequence ID" value="XM_040866223.1"/>
</dbReference>
<feature type="compositionally biased region" description="Low complexity" evidence="1">
    <location>
        <begin position="44"/>
        <end position="58"/>
    </location>
</feature>
<dbReference type="GO" id="GO:0005762">
    <property type="term" value="C:mitochondrial large ribosomal subunit"/>
    <property type="evidence" value="ECO:0007669"/>
    <property type="project" value="InterPro"/>
</dbReference>
<evidence type="ECO:0000313" key="3">
    <source>
        <dbReference type="EMBL" id="ORY87589.1"/>
    </source>
</evidence>
<gene>
    <name evidence="3" type="ORF">BCR37DRAFT_1659</name>
</gene>
<proteinExistence type="predicted"/>
<evidence type="ECO:0000259" key="2">
    <source>
        <dbReference type="Pfam" id="PF18126"/>
    </source>
</evidence>
<sequence length="179" mass="20340">MSSLQARQAVARLPRPLLNFFKAHPPASSTSWSSKPSADKITQTASTESASPAARPRANPFQPSKNTYTLRFNEPRYSIRRQQDLLKLAQQYQIAHLLPETMKQARIAKALAKSKTLDVEGNKVKTPMRGLVKWKGTKMERTRHERRETIQAKLATARSMLKARKARTKVKHAKARKVR</sequence>
<comment type="caution">
    <text evidence="3">The sequence shown here is derived from an EMBL/GenBank/DDBJ whole genome shotgun (WGS) entry which is preliminary data.</text>
</comment>
<accession>A0A1Y2FUG4</accession>
<dbReference type="AlphaFoldDB" id="A0A1Y2FUG4"/>
<dbReference type="STRING" id="56484.A0A1Y2FUG4"/>
<name>A0A1Y2FUG4_PROLT</name>
<dbReference type="InterPro" id="IPR037507">
    <property type="entry name" value="Ribosomal_mL59"/>
</dbReference>
<feature type="compositionally biased region" description="Low complexity" evidence="1">
    <location>
        <begin position="24"/>
        <end position="36"/>
    </location>
</feature>
<dbReference type="GeneID" id="63782822"/>
<organism evidence="3 4">
    <name type="scientific">Protomyces lactucae-debilis</name>
    <dbReference type="NCBI Taxonomy" id="2754530"/>
    <lineage>
        <taxon>Eukaryota</taxon>
        <taxon>Fungi</taxon>
        <taxon>Dikarya</taxon>
        <taxon>Ascomycota</taxon>
        <taxon>Taphrinomycotina</taxon>
        <taxon>Taphrinomycetes</taxon>
        <taxon>Taphrinales</taxon>
        <taxon>Protomycetaceae</taxon>
        <taxon>Protomyces</taxon>
    </lineage>
</organism>
<evidence type="ECO:0000313" key="4">
    <source>
        <dbReference type="Proteomes" id="UP000193685"/>
    </source>
</evidence>
<evidence type="ECO:0000256" key="1">
    <source>
        <dbReference type="SAM" id="MobiDB-lite"/>
    </source>
</evidence>
<dbReference type="PANTHER" id="PTHR28041:SF1">
    <property type="entry name" value="LARGE RIBOSOMAL SUBUNIT PROTEIN ML59"/>
    <property type="match status" value="1"/>
</dbReference>
<dbReference type="OrthoDB" id="18529at2759"/>
<reference evidence="3 4" key="1">
    <citation type="submission" date="2016-07" db="EMBL/GenBank/DDBJ databases">
        <title>Pervasive Adenine N6-methylation of Active Genes in Fungi.</title>
        <authorList>
            <consortium name="DOE Joint Genome Institute"/>
            <person name="Mondo S.J."/>
            <person name="Dannebaum R.O."/>
            <person name="Kuo R.C."/>
            <person name="Labutti K."/>
            <person name="Haridas S."/>
            <person name="Kuo A."/>
            <person name="Salamov A."/>
            <person name="Ahrendt S.R."/>
            <person name="Lipzen A."/>
            <person name="Sullivan W."/>
            <person name="Andreopoulos W.B."/>
            <person name="Clum A."/>
            <person name="Lindquist E."/>
            <person name="Daum C."/>
            <person name="Ramamoorthy G.K."/>
            <person name="Gryganskyi A."/>
            <person name="Culley D."/>
            <person name="Magnuson J.K."/>
            <person name="James T.Y."/>
            <person name="O'Malley M.A."/>
            <person name="Stajich J.E."/>
            <person name="Spatafora J.W."/>
            <person name="Visel A."/>
            <person name="Grigoriev I.V."/>
        </authorList>
    </citation>
    <scope>NUCLEOTIDE SEQUENCE [LARGE SCALE GENOMIC DNA]</scope>
    <source>
        <strain evidence="3 4">12-1054</strain>
    </source>
</reference>
<dbReference type="OMA" id="KAWERTM"/>
<keyword evidence="4" id="KW-1185">Reference proteome</keyword>
<dbReference type="PANTHER" id="PTHR28041">
    <property type="entry name" value="54S RIBOSOMAL PROTEIN L25, MITOCHONDRIAL"/>
    <property type="match status" value="1"/>
</dbReference>
<dbReference type="Pfam" id="PF18126">
    <property type="entry name" value="Mitoc_mL59"/>
    <property type="match status" value="1"/>
</dbReference>
<dbReference type="Proteomes" id="UP000193685">
    <property type="component" value="Unassembled WGS sequence"/>
</dbReference>